<proteinExistence type="predicted"/>
<reference evidence="2" key="1">
    <citation type="submission" date="2020-07" db="EMBL/GenBank/DDBJ databases">
        <title>Multicomponent nature underlies the extraordinary mechanical properties of spider dragline silk.</title>
        <authorList>
            <person name="Kono N."/>
            <person name="Nakamura H."/>
            <person name="Mori M."/>
            <person name="Yoshida Y."/>
            <person name="Ohtoshi R."/>
            <person name="Malay A.D."/>
            <person name="Moran D.A.P."/>
            <person name="Tomita M."/>
            <person name="Numata K."/>
            <person name="Arakawa K."/>
        </authorList>
    </citation>
    <scope>NUCLEOTIDE SEQUENCE</scope>
</reference>
<keyword evidence="1" id="KW-0732">Signal</keyword>
<keyword evidence="3" id="KW-1185">Reference proteome</keyword>
<dbReference type="AlphaFoldDB" id="A0A8X6FKY1"/>
<sequence length="107" mass="11781">MTSVYFPLCLLVIFTMASLLCKAESKSASQSNFKPSTAFDVCKSKADAEGLTLKKARNVRFHSCQVKCKFSGETLVLNLPKGIPCDDYSLKYTGVCNEDGECRLPIE</sequence>
<evidence type="ECO:0000313" key="2">
    <source>
        <dbReference type="EMBL" id="GFQ83515.1"/>
    </source>
</evidence>
<evidence type="ECO:0000256" key="1">
    <source>
        <dbReference type="SAM" id="SignalP"/>
    </source>
</evidence>
<dbReference type="EMBL" id="BMAO01012730">
    <property type="protein sequence ID" value="GFQ83515.1"/>
    <property type="molecule type" value="Genomic_DNA"/>
</dbReference>
<evidence type="ECO:0000313" key="3">
    <source>
        <dbReference type="Proteomes" id="UP000887116"/>
    </source>
</evidence>
<dbReference type="Proteomes" id="UP000887116">
    <property type="component" value="Unassembled WGS sequence"/>
</dbReference>
<gene>
    <name evidence="2" type="ORF">TNCT_634051</name>
</gene>
<name>A0A8X6FKY1_TRICU</name>
<feature type="signal peptide" evidence="1">
    <location>
        <begin position="1"/>
        <end position="25"/>
    </location>
</feature>
<comment type="caution">
    <text evidence="2">The sequence shown here is derived from an EMBL/GenBank/DDBJ whole genome shotgun (WGS) entry which is preliminary data.</text>
</comment>
<organism evidence="2 3">
    <name type="scientific">Trichonephila clavata</name>
    <name type="common">Joro spider</name>
    <name type="synonym">Nephila clavata</name>
    <dbReference type="NCBI Taxonomy" id="2740835"/>
    <lineage>
        <taxon>Eukaryota</taxon>
        <taxon>Metazoa</taxon>
        <taxon>Ecdysozoa</taxon>
        <taxon>Arthropoda</taxon>
        <taxon>Chelicerata</taxon>
        <taxon>Arachnida</taxon>
        <taxon>Araneae</taxon>
        <taxon>Araneomorphae</taxon>
        <taxon>Entelegynae</taxon>
        <taxon>Araneoidea</taxon>
        <taxon>Nephilidae</taxon>
        <taxon>Trichonephila</taxon>
    </lineage>
</organism>
<feature type="chain" id="PRO_5036451894" evidence="1">
    <location>
        <begin position="26"/>
        <end position="107"/>
    </location>
</feature>
<protein>
    <submittedName>
        <fullName evidence="2">Uncharacterized protein</fullName>
    </submittedName>
</protein>
<accession>A0A8X6FKY1</accession>